<keyword evidence="6 7" id="KW-0012">Acyltransferase</keyword>
<evidence type="ECO:0000256" key="5">
    <source>
        <dbReference type="ARBA" id="ARBA00023136"/>
    </source>
</evidence>
<keyword evidence="5 7" id="KW-0472">Membrane</keyword>
<reference evidence="9" key="1">
    <citation type="submission" date="2021-01" db="EMBL/GenBank/DDBJ databases">
        <authorList>
            <person name="Corre E."/>
            <person name="Pelletier E."/>
            <person name="Niang G."/>
            <person name="Scheremetjew M."/>
            <person name="Finn R."/>
            <person name="Kale V."/>
            <person name="Holt S."/>
            <person name="Cochrane G."/>
            <person name="Meng A."/>
            <person name="Brown T."/>
            <person name="Cohen L."/>
        </authorList>
    </citation>
    <scope>NUCLEOTIDE SEQUENCE</scope>
    <source>
        <strain evidence="9">CCMP1510</strain>
    </source>
</reference>
<keyword evidence="3 7" id="KW-0812">Transmembrane</keyword>
<organism evidence="9">
    <name type="scientific">Aureoumbra lagunensis</name>
    <dbReference type="NCBI Taxonomy" id="44058"/>
    <lineage>
        <taxon>Eukaryota</taxon>
        <taxon>Sar</taxon>
        <taxon>Stramenopiles</taxon>
        <taxon>Ochrophyta</taxon>
        <taxon>Pelagophyceae</taxon>
        <taxon>Pelagomonadales</taxon>
        <taxon>Aureoumbra</taxon>
    </lineage>
</organism>
<comment type="catalytic activity">
    <reaction evidence="7">
        <text>L-cysteinyl-[protein] + hexadecanoyl-CoA = S-hexadecanoyl-L-cysteinyl-[protein] + CoA</text>
        <dbReference type="Rhea" id="RHEA:36683"/>
        <dbReference type="Rhea" id="RHEA-COMP:10131"/>
        <dbReference type="Rhea" id="RHEA-COMP:11032"/>
        <dbReference type="ChEBI" id="CHEBI:29950"/>
        <dbReference type="ChEBI" id="CHEBI:57287"/>
        <dbReference type="ChEBI" id="CHEBI:57379"/>
        <dbReference type="ChEBI" id="CHEBI:74151"/>
        <dbReference type="EC" id="2.3.1.225"/>
    </reaction>
</comment>
<evidence type="ECO:0000256" key="7">
    <source>
        <dbReference type="RuleBase" id="RU079119"/>
    </source>
</evidence>
<comment type="similarity">
    <text evidence="7">Belongs to the DHHC palmitoyltransferase family.</text>
</comment>
<keyword evidence="4 7" id="KW-1133">Transmembrane helix</keyword>
<dbReference type="GO" id="GO:0016020">
    <property type="term" value="C:membrane"/>
    <property type="evidence" value="ECO:0007669"/>
    <property type="project" value="UniProtKB-SubCell"/>
</dbReference>
<protein>
    <recommendedName>
        <fullName evidence="7">Palmitoyltransferase</fullName>
        <ecNumber evidence="7">2.3.1.225</ecNumber>
    </recommendedName>
</protein>
<gene>
    <name evidence="9" type="ORF">ALAG00032_LOCUS14241</name>
</gene>
<dbReference type="PANTHER" id="PTHR22883">
    <property type="entry name" value="ZINC FINGER DHHC DOMAIN CONTAINING PROTEIN"/>
    <property type="match status" value="1"/>
</dbReference>
<dbReference type="Pfam" id="PF01529">
    <property type="entry name" value="DHHC"/>
    <property type="match status" value="1"/>
</dbReference>
<dbReference type="AlphaFoldDB" id="A0A7S3K3M6"/>
<name>A0A7S3K3M6_9STRA</name>
<evidence type="ECO:0000259" key="8">
    <source>
        <dbReference type="Pfam" id="PF01529"/>
    </source>
</evidence>
<dbReference type="GO" id="GO:0005783">
    <property type="term" value="C:endoplasmic reticulum"/>
    <property type="evidence" value="ECO:0007669"/>
    <property type="project" value="TreeGrafter"/>
</dbReference>
<evidence type="ECO:0000256" key="3">
    <source>
        <dbReference type="ARBA" id="ARBA00022692"/>
    </source>
</evidence>
<proteinExistence type="inferred from homology"/>
<evidence type="ECO:0000256" key="1">
    <source>
        <dbReference type="ARBA" id="ARBA00004141"/>
    </source>
</evidence>
<feature type="domain" description="Palmitoyltransferase DHHC" evidence="8">
    <location>
        <begin position="140"/>
        <end position="203"/>
    </location>
</feature>
<dbReference type="GO" id="GO:0005794">
    <property type="term" value="C:Golgi apparatus"/>
    <property type="evidence" value="ECO:0007669"/>
    <property type="project" value="TreeGrafter"/>
</dbReference>
<dbReference type="GO" id="GO:0019706">
    <property type="term" value="F:protein-cysteine S-palmitoyltransferase activity"/>
    <property type="evidence" value="ECO:0007669"/>
    <property type="project" value="UniProtKB-EC"/>
</dbReference>
<evidence type="ECO:0000313" key="9">
    <source>
        <dbReference type="EMBL" id="CAE0373440.1"/>
    </source>
</evidence>
<evidence type="ECO:0000256" key="2">
    <source>
        <dbReference type="ARBA" id="ARBA00022679"/>
    </source>
</evidence>
<dbReference type="InterPro" id="IPR039859">
    <property type="entry name" value="PFA4/ZDH16/20/ERF2-like"/>
</dbReference>
<evidence type="ECO:0000256" key="4">
    <source>
        <dbReference type="ARBA" id="ARBA00022989"/>
    </source>
</evidence>
<sequence>MDKTPSSSAAMMKKKKSSEEEMAAQVSWNMSEERICCDKIKIQKIGNIFILAEWPRADGKKRRIVLGPYWHFLLVTLVVILSVSLMIYVVVIPTVFIAERVIGLSLTVLSASSLLCTALTDPGIFPRYSAPLAASWTYSEYAQSYRPPGVIYCQQCHVLIEDYNHFCPWSGIVIGKGNEAYFQVFIVAIVTVLLWDILIVVLSLYGLGF</sequence>
<dbReference type="EMBL" id="HBIJ01021912">
    <property type="protein sequence ID" value="CAE0373440.1"/>
    <property type="molecule type" value="Transcribed_RNA"/>
</dbReference>
<feature type="transmembrane region" description="Helical" evidence="7">
    <location>
        <begin position="184"/>
        <end position="207"/>
    </location>
</feature>
<accession>A0A7S3K3M6</accession>
<dbReference type="PROSITE" id="PS50216">
    <property type="entry name" value="DHHC"/>
    <property type="match status" value="1"/>
</dbReference>
<evidence type="ECO:0000256" key="6">
    <source>
        <dbReference type="ARBA" id="ARBA00023315"/>
    </source>
</evidence>
<keyword evidence="2 7" id="KW-0808">Transferase</keyword>
<feature type="transmembrane region" description="Helical" evidence="7">
    <location>
        <begin position="102"/>
        <end position="120"/>
    </location>
</feature>
<dbReference type="GO" id="GO:0006612">
    <property type="term" value="P:protein targeting to membrane"/>
    <property type="evidence" value="ECO:0007669"/>
    <property type="project" value="TreeGrafter"/>
</dbReference>
<dbReference type="InterPro" id="IPR001594">
    <property type="entry name" value="Palmitoyltrfase_DHHC"/>
</dbReference>
<dbReference type="EC" id="2.3.1.225" evidence="7"/>
<comment type="subcellular location">
    <subcellularLocation>
        <location evidence="1">Membrane</location>
        <topology evidence="1">Multi-pass membrane protein</topology>
    </subcellularLocation>
</comment>
<feature type="transmembrane region" description="Helical" evidence="7">
    <location>
        <begin position="69"/>
        <end position="96"/>
    </location>
</feature>
<comment type="domain">
    <text evidence="7">The DHHC domain is required for palmitoyltransferase activity.</text>
</comment>